<comment type="similarity">
    <text evidence="1">Belongs to the aldehyde dehydrogenase family.</text>
</comment>
<evidence type="ECO:0000313" key="5">
    <source>
        <dbReference type="EMBL" id="MBS0031508.1"/>
    </source>
</evidence>
<protein>
    <submittedName>
        <fullName evidence="5">NAD-dependent succinate-semialdehyde dehydrogenase</fullName>
    </submittedName>
</protein>
<evidence type="ECO:0000259" key="4">
    <source>
        <dbReference type="Pfam" id="PF00171"/>
    </source>
</evidence>
<dbReference type="Proteomes" id="UP000676386">
    <property type="component" value="Unassembled WGS sequence"/>
</dbReference>
<keyword evidence="3" id="KW-0560">Oxidoreductase</keyword>
<gene>
    <name evidence="5" type="ORF">KE626_29535</name>
</gene>
<dbReference type="SUPFAM" id="SSF53720">
    <property type="entry name" value="ALDH-like"/>
    <property type="match status" value="1"/>
</dbReference>
<dbReference type="InterPro" id="IPR016163">
    <property type="entry name" value="Ald_DH_C"/>
</dbReference>
<dbReference type="Pfam" id="PF00171">
    <property type="entry name" value="Aldedh"/>
    <property type="match status" value="1"/>
</dbReference>
<keyword evidence="2" id="KW-0521">NADP</keyword>
<accession>A0ABS5J8H1</accession>
<dbReference type="Gene3D" id="3.40.309.10">
    <property type="entry name" value="Aldehyde Dehydrogenase, Chain A, domain 2"/>
    <property type="match status" value="1"/>
</dbReference>
<evidence type="ECO:0000256" key="3">
    <source>
        <dbReference type="ARBA" id="ARBA00023002"/>
    </source>
</evidence>
<dbReference type="InterPro" id="IPR044148">
    <property type="entry name" value="ALDH_GabD1-like"/>
</dbReference>
<sequence length="458" mass="49540">MGMFTSINPFTQETIAVYTAHTPSDIEEKLALGHKAYQTLLSVPLEQRRQWMMQVAKSMKDQADAHAALITQEMGKTLKEARAEVLKCATSAEYYAENIAEILQHKTISSDAYKSYVAYEPKGIVLAIMPWNFPYWQVFRFAIPNILAGNTGLLKHASNVSGCALAIEKIFSESGFPPGTFQSVLVSSKDIEPIIADPRVQGVTLTGSTPAGKSVAALAGKHIKKTVLELGGSDPFIVLKDADLEAAAKTAVQGRMQNAGQSCIAAKRWIVEKEIVPAFTAEVKRILQTLHQGDPTLESTTMGPMARPDLADDLARQLRESINQGAILELGGTHEGCNFAPTLLTGVTNRMTAFKEETFGPLAVIIEAANETDAIALANETEFGLGAALWTSDLDKAARLATQIESGNVFINAMVRSDARLPFGGVKQSGYGRELSLEGTHEFLNVKTVYIQEAAVSH</sequence>
<feature type="domain" description="Aldehyde dehydrogenase" evidence="4">
    <location>
        <begin position="4"/>
        <end position="449"/>
    </location>
</feature>
<dbReference type="InterPro" id="IPR016162">
    <property type="entry name" value="Ald_DH_N"/>
</dbReference>
<organism evidence="5 6">
    <name type="scientific">Chitinophaga hostae</name>
    <dbReference type="NCBI Taxonomy" id="2831022"/>
    <lineage>
        <taxon>Bacteria</taxon>
        <taxon>Pseudomonadati</taxon>
        <taxon>Bacteroidota</taxon>
        <taxon>Chitinophagia</taxon>
        <taxon>Chitinophagales</taxon>
        <taxon>Chitinophagaceae</taxon>
        <taxon>Chitinophaga</taxon>
    </lineage>
</organism>
<proteinExistence type="inferred from homology"/>
<dbReference type="InterPro" id="IPR015590">
    <property type="entry name" value="Aldehyde_DH_dom"/>
</dbReference>
<reference evidence="5 6" key="1">
    <citation type="submission" date="2021-04" db="EMBL/GenBank/DDBJ databases">
        <title>Chitinophaga sp. nov., isolated from the rhizosphere soil.</title>
        <authorList>
            <person name="He S."/>
        </authorList>
    </citation>
    <scope>NUCLEOTIDE SEQUENCE [LARGE SCALE GENOMIC DNA]</scope>
    <source>
        <strain evidence="5 6">2R12</strain>
    </source>
</reference>
<dbReference type="CDD" id="cd07100">
    <property type="entry name" value="ALDH_SSADH1_GabD1"/>
    <property type="match status" value="1"/>
</dbReference>
<comment type="caution">
    <text evidence="5">The sequence shown here is derived from an EMBL/GenBank/DDBJ whole genome shotgun (WGS) entry which is preliminary data.</text>
</comment>
<keyword evidence="6" id="KW-1185">Reference proteome</keyword>
<dbReference type="PANTHER" id="PTHR43217:SF1">
    <property type="entry name" value="SUCCINATE SEMIALDEHYDE DEHYDROGENASE [NAD(P)+] SAD"/>
    <property type="match status" value="1"/>
</dbReference>
<evidence type="ECO:0000256" key="1">
    <source>
        <dbReference type="ARBA" id="ARBA00009986"/>
    </source>
</evidence>
<dbReference type="Gene3D" id="3.40.605.10">
    <property type="entry name" value="Aldehyde Dehydrogenase, Chain A, domain 1"/>
    <property type="match status" value="1"/>
</dbReference>
<dbReference type="InterPro" id="IPR016161">
    <property type="entry name" value="Ald_DH/histidinol_DH"/>
</dbReference>
<evidence type="ECO:0000313" key="6">
    <source>
        <dbReference type="Proteomes" id="UP000676386"/>
    </source>
</evidence>
<evidence type="ECO:0000256" key="2">
    <source>
        <dbReference type="ARBA" id="ARBA00022857"/>
    </source>
</evidence>
<dbReference type="EMBL" id="JAGTXB010000023">
    <property type="protein sequence ID" value="MBS0031508.1"/>
    <property type="molecule type" value="Genomic_DNA"/>
</dbReference>
<dbReference type="InterPro" id="IPR047110">
    <property type="entry name" value="GABD/Sad-like"/>
</dbReference>
<name>A0ABS5J8H1_9BACT</name>
<dbReference type="PANTHER" id="PTHR43217">
    <property type="entry name" value="SUCCINATE SEMIALDEHYDE DEHYDROGENASE [NAD(P)+] SAD"/>
    <property type="match status" value="1"/>
</dbReference>